<evidence type="ECO:0000259" key="7">
    <source>
        <dbReference type="PROSITE" id="PS50010"/>
    </source>
</evidence>
<dbReference type="CDD" id="cd11939">
    <property type="entry name" value="SH3_ephexin1"/>
    <property type="match status" value="1"/>
</dbReference>
<evidence type="ECO:0008006" key="10">
    <source>
        <dbReference type="Google" id="ProtNLM"/>
    </source>
</evidence>
<dbReference type="SMART" id="SM00325">
    <property type="entry name" value="RhoGEF"/>
    <property type="match status" value="1"/>
</dbReference>
<feature type="region of interest" description="Disordered" evidence="4">
    <location>
        <begin position="838"/>
        <end position="860"/>
    </location>
</feature>
<feature type="region of interest" description="Disordered" evidence="4">
    <location>
        <begin position="121"/>
        <end position="271"/>
    </location>
</feature>
<dbReference type="SUPFAM" id="SSF50044">
    <property type="entry name" value="SH3-domain"/>
    <property type="match status" value="1"/>
</dbReference>
<dbReference type="PROSITE" id="PS50010">
    <property type="entry name" value="DH_2"/>
    <property type="match status" value="1"/>
</dbReference>
<dbReference type="InterPro" id="IPR035635">
    <property type="entry name" value="Ephexin-1_SH3"/>
</dbReference>
<dbReference type="PROSITE" id="PS50003">
    <property type="entry name" value="PH_DOMAIN"/>
    <property type="match status" value="1"/>
</dbReference>
<comment type="caution">
    <text evidence="8">The sequence shown here is derived from an EMBL/GenBank/DDBJ whole genome shotgun (WGS) entry which is preliminary data.</text>
</comment>
<dbReference type="FunFam" id="1.20.900.10:FF:000007">
    <property type="entry name" value="rho guanine nucleotide exchange factor 19"/>
    <property type="match status" value="1"/>
</dbReference>
<gene>
    <name evidence="8" type="ORF">AGOR_G00129420</name>
</gene>
<keyword evidence="2" id="KW-0344">Guanine-nucleotide releasing factor</keyword>
<dbReference type="Pfam" id="PF00621">
    <property type="entry name" value="RhoGEF"/>
    <property type="match status" value="1"/>
</dbReference>
<feature type="compositionally biased region" description="Basic residues" evidence="4">
    <location>
        <begin position="145"/>
        <end position="162"/>
    </location>
</feature>
<dbReference type="InterPro" id="IPR035899">
    <property type="entry name" value="DBL_dom_sf"/>
</dbReference>
<reference evidence="8" key="1">
    <citation type="submission" date="2021-01" db="EMBL/GenBank/DDBJ databases">
        <authorList>
            <person name="Zahm M."/>
            <person name="Roques C."/>
            <person name="Cabau C."/>
            <person name="Klopp C."/>
            <person name="Donnadieu C."/>
            <person name="Jouanno E."/>
            <person name="Lampietro C."/>
            <person name="Louis A."/>
            <person name="Herpin A."/>
            <person name="Echchiki A."/>
            <person name="Berthelot C."/>
            <person name="Parey E."/>
            <person name="Roest-Crollius H."/>
            <person name="Braasch I."/>
            <person name="Postlethwait J."/>
            <person name="Bobe J."/>
            <person name="Montfort J."/>
            <person name="Bouchez O."/>
            <person name="Begum T."/>
            <person name="Mejri S."/>
            <person name="Adams A."/>
            <person name="Chen W.-J."/>
            <person name="Guiguen Y."/>
        </authorList>
    </citation>
    <scope>NUCLEOTIDE SEQUENCE</scope>
    <source>
        <tissue evidence="8">Blood</tissue>
    </source>
</reference>
<dbReference type="InterPro" id="IPR036028">
    <property type="entry name" value="SH3-like_dom_sf"/>
</dbReference>
<keyword evidence="1 3" id="KW-0728">SH3 domain</keyword>
<protein>
    <recommendedName>
        <fullName evidence="10">Neuronal guanine nucleotide exchange factor</fullName>
    </recommendedName>
</protein>
<name>A0A8T3D9M2_9TELE</name>
<dbReference type="InterPro" id="IPR001452">
    <property type="entry name" value="SH3_domain"/>
</dbReference>
<evidence type="ECO:0000259" key="6">
    <source>
        <dbReference type="PROSITE" id="PS50003"/>
    </source>
</evidence>
<dbReference type="CDD" id="cd00160">
    <property type="entry name" value="RhoGEF"/>
    <property type="match status" value="1"/>
</dbReference>
<dbReference type="Pfam" id="PF00018">
    <property type="entry name" value="SH3_1"/>
    <property type="match status" value="1"/>
</dbReference>
<evidence type="ECO:0000256" key="1">
    <source>
        <dbReference type="ARBA" id="ARBA00022443"/>
    </source>
</evidence>
<accession>A0A8T3D9M2</accession>
<dbReference type="SMART" id="SM00326">
    <property type="entry name" value="SH3"/>
    <property type="match status" value="1"/>
</dbReference>
<evidence type="ECO:0000256" key="4">
    <source>
        <dbReference type="SAM" id="MobiDB-lite"/>
    </source>
</evidence>
<feature type="compositionally biased region" description="Polar residues" evidence="4">
    <location>
        <begin position="203"/>
        <end position="228"/>
    </location>
</feature>
<dbReference type="PANTHER" id="PTHR12845:SF8">
    <property type="entry name" value="EPHEXIN-1"/>
    <property type="match status" value="1"/>
</dbReference>
<dbReference type="CDD" id="cd01221">
    <property type="entry name" value="PH_ephexin"/>
    <property type="match status" value="1"/>
</dbReference>
<evidence type="ECO:0000313" key="9">
    <source>
        <dbReference type="Proteomes" id="UP000829720"/>
    </source>
</evidence>
<dbReference type="OrthoDB" id="27593at2759"/>
<evidence type="ECO:0000313" key="8">
    <source>
        <dbReference type="EMBL" id="KAI1893993.1"/>
    </source>
</evidence>
<feature type="domain" description="SH3" evidence="5">
    <location>
        <begin position="760"/>
        <end position="821"/>
    </location>
</feature>
<dbReference type="InterPro" id="IPR047271">
    <property type="entry name" value="Ephexin-like"/>
</dbReference>
<feature type="compositionally biased region" description="Basic residues" evidence="4">
    <location>
        <begin position="850"/>
        <end position="860"/>
    </location>
</feature>
<feature type="compositionally biased region" description="Gly residues" evidence="4">
    <location>
        <begin position="369"/>
        <end position="380"/>
    </location>
</feature>
<keyword evidence="9" id="KW-1185">Reference proteome</keyword>
<feature type="region of interest" description="Disordered" evidence="4">
    <location>
        <begin position="25"/>
        <end position="79"/>
    </location>
</feature>
<dbReference type="PROSITE" id="PS50002">
    <property type="entry name" value="SH3"/>
    <property type="match status" value="1"/>
</dbReference>
<feature type="compositionally biased region" description="Polar residues" evidence="4">
    <location>
        <begin position="166"/>
        <end position="179"/>
    </location>
</feature>
<feature type="domain" description="PH" evidence="6">
    <location>
        <begin position="636"/>
        <end position="749"/>
    </location>
</feature>
<dbReference type="GO" id="GO:0005085">
    <property type="term" value="F:guanyl-nucleotide exchange factor activity"/>
    <property type="evidence" value="ECO:0007669"/>
    <property type="project" value="UniProtKB-KW"/>
</dbReference>
<dbReference type="SUPFAM" id="SSF48065">
    <property type="entry name" value="DBL homology domain (DH-domain)"/>
    <property type="match status" value="1"/>
</dbReference>
<dbReference type="Gene3D" id="1.20.900.10">
    <property type="entry name" value="Dbl homology (DH) domain"/>
    <property type="match status" value="1"/>
</dbReference>
<organism evidence="8 9">
    <name type="scientific">Albula goreensis</name>
    <dbReference type="NCBI Taxonomy" id="1534307"/>
    <lineage>
        <taxon>Eukaryota</taxon>
        <taxon>Metazoa</taxon>
        <taxon>Chordata</taxon>
        <taxon>Craniata</taxon>
        <taxon>Vertebrata</taxon>
        <taxon>Euteleostomi</taxon>
        <taxon>Actinopterygii</taxon>
        <taxon>Neopterygii</taxon>
        <taxon>Teleostei</taxon>
        <taxon>Albuliformes</taxon>
        <taxon>Albulidae</taxon>
        <taxon>Albula</taxon>
    </lineage>
</organism>
<evidence type="ECO:0000256" key="3">
    <source>
        <dbReference type="PROSITE-ProRule" id="PRU00192"/>
    </source>
</evidence>
<dbReference type="SUPFAM" id="SSF50729">
    <property type="entry name" value="PH domain-like"/>
    <property type="match status" value="1"/>
</dbReference>
<dbReference type="SMART" id="SM00233">
    <property type="entry name" value="PH"/>
    <property type="match status" value="1"/>
</dbReference>
<dbReference type="AlphaFoldDB" id="A0A8T3D9M2"/>
<dbReference type="Gene3D" id="2.30.29.30">
    <property type="entry name" value="Pleckstrin-homology domain (PH domain)/Phosphotyrosine-binding domain (PTB)"/>
    <property type="match status" value="1"/>
</dbReference>
<dbReference type="InterPro" id="IPR011993">
    <property type="entry name" value="PH-like_dom_sf"/>
</dbReference>
<feature type="domain" description="DH" evidence="7">
    <location>
        <begin position="420"/>
        <end position="604"/>
    </location>
</feature>
<evidence type="ECO:0000256" key="2">
    <source>
        <dbReference type="ARBA" id="ARBA00022658"/>
    </source>
</evidence>
<dbReference type="InterPro" id="IPR000219">
    <property type="entry name" value="DH_dom"/>
</dbReference>
<dbReference type="PANTHER" id="PTHR12845">
    <property type="entry name" value="GUANINE NUCLEOTIDE EXCHANGE FACTOR"/>
    <property type="match status" value="1"/>
</dbReference>
<dbReference type="InterPro" id="IPR047270">
    <property type="entry name" value="PH_ephexin"/>
</dbReference>
<dbReference type="InterPro" id="IPR001849">
    <property type="entry name" value="PH_domain"/>
</dbReference>
<feature type="region of interest" description="Disordered" evidence="4">
    <location>
        <begin position="354"/>
        <end position="383"/>
    </location>
</feature>
<evidence type="ECO:0000259" key="5">
    <source>
        <dbReference type="PROSITE" id="PS50002"/>
    </source>
</evidence>
<feature type="compositionally biased region" description="Basic and acidic residues" evidence="4">
    <location>
        <begin position="354"/>
        <end position="364"/>
    </location>
</feature>
<proteinExistence type="predicted"/>
<dbReference type="Proteomes" id="UP000829720">
    <property type="component" value="Unassembled WGS sequence"/>
</dbReference>
<dbReference type="Gene3D" id="2.30.30.40">
    <property type="entry name" value="SH3 Domains"/>
    <property type="match status" value="1"/>
</dbReference>
<dbReference type="EMBL" id="JAERUA010000011">
    <property type="protein sequence ID" value="KAI1893993.1"/>
    <property type="molecule type" value="Genomic_DNA"/>
</dbReference>
<sequence length="860" mass="96468">MYTYRPGYSLSGLEEIRARDGSIAERSGVGGRAPVSHAHLHASENELASIQSPSADHRRPTGEGETNSNNCHGEAFPGRAEVRFAESSGSPAMTMTALFRNKWGQKTQDAPDKRLAQAFPGHDYEEDDDDDQNQGSDDGTGRRNTPIRRNSRFYRSMRKKRLSREQLASTDQPAGSPNASPRPGQDAGGLPAYPVYSRVPLTPRTTNPTSPFHSGSGTALPSNGQPRSPHTPRNEATSPSVAKLRGESGGAVSSARRDGTSSTGGHYSRTLRHNANMDSLADRFPACSLQPPKSSLLSQPDDNRTVADLDSINLSLVNNGKSPAKMEGGETICHSRLVEKIEFLYQEYRDTSKQQEIQQRRQWDRMQVGSGGGGGGGGGSAQPALQLQLRNSAQSLSLWQNLEAVRQSGLLSKLPQKEIIMQEAMFELVTSEASYYKSLELLETHFLRNPVLVNTLSQSDMHFIFSNIEEVMKASERFLMDLENRVEQSIQISDVCDIVYHHAVKYFSVFITYVINQVYQEKNYRRILQGNTAFRETMAQLENQPRVRGLSFTSFLILPFQRITRLKLLVQNILKKAEEDSDREASAIKAHQQLEEIVKECNEGVRKMSRTEELISIEKTLEFKSKSVPVISHSRWLLKKGELQQMSGPKSTRTMRSRKLYHPVYLFLFNNLLLITKRSSSGEKFQVLDSCARAMLRTEDLDDQGQVLAYAFTLKLLENQEERPVSYLLKTSSMSDKLRWICALTPNRRTRFLSTSTHQSDSPQVQCIQSYSSQEPDELSIEMADVLNILEKTDDGWMMGERLHDGEKGWFPCRVVEEIQNQEIRAQNLRECQKIHQAHGGSGSAAPGSRGRRTTKVTNF</sequence>